<dbReference type="Pfam" id="PF16073">
    <property type="entry name" value="SAT"/>
    <property type="match status" value="1"/>
</dbReference>
<dbReference type="Pfam" id="PF02801">
    <property type="entry name" value="Ketoacyl-synt_C"/>
    <property type="match status" value="1"/>
</dbReference>
<feature type="active site" description="Proton donor; for dehydratase activity" evidence="4">
    <location>
        <position position="1499"/>
    </location>
</feature>
<feature type="domain" description="Carrier" evidence="6">
    <location>
        <begin position="1640"/>
        <end position="1717"/>
    </location>
</feature>
<dbReference type="SMART" id="SM00823">
    <property type="entry name" value="PKS_PP"/>
    <property type="match status" value="1"/>
</dbReference>
<keyword evidence="2" id="KW-0597">Phosphoprotein</keyword>
<dbReference type="Gene3D" id="3.40.366.10">
    <property type="entry name" value="Malonyl-Coenzyme A Acyl Carrier Protein, domain 2"/>
    <property type="match status" value="2"/>
</dbReference>
<evidence type="ECO:0000313" key="10">
    <source>
        <dbReference type="Proteomes" id="UP000242519"/>
    </source>
</evidence>
<dbReference type="InterPro" id="IPR049900">
    <property type="entry name" value="PKS_mFAS_DH"/>
</dbReference>
<evidence type="ECO:0000256" key="1">
    <source>
        <dbReference type="ARBA" id="ARBA00022450"/>
    </source>
</evidence>
<name>A0A218ZDP0_9HELO</name>
<evidence type="ECO:0000313" key="9">
    <source>
        <dbReference type="EMBL" id="OWP06128.1"/>
    </source>
</evidence>
<dbReference type="Gene3D" id="3.30.70.3290">
    <property type="match status" value="1"/>
</dbReference>
<dbReference type="SMART" id="SM00825">
    <property type="entry name" value="PKS_KS"/>
    <property type="match status" value="1"/>
</dbReference>
<dbReference type="Pfam" id="PF00109">
    <property type="entry name" value="ketoacyl-synt"/>
    <property type="match status" value="1"/>
</dbReference>
<dbReference type="GO" id="GO:0004315">
    <property type="term" value="F:3-oxoacyl-[acyl-carrier-protein] synthase activity"/>
    <property type="evidence" value="ECO:0007669"/>
    <property type="project" value="InterPro"/>
</dbReference>
<reference evidence="9 10" key="1">
    <citation type="submission" date="2017-04" db="EMBL/GenBank/DDBJ databases">
        <title>Draft genome sequence of Marssonina coronaria NL1: causal agent of apple blotch.</title>
        <authorList>
            <person name="Cheng Q."/>
        </authorList>
    </citation>
    <scope>NUCLEOTIDE SEQUENCE [LARGE SCALE GENOMIC DNA]</scope>
    <source>
        <strain evidence="9 10">NL1</strain>
    </source>
</reference>
<dbReference type="Pfam" id="PF21089">
    <property type="entry name" value="PKS_DH_N"/>
    <property type="match status" value="1"/>
</dbReference>
<dbReference type="PROSITE" id="PS50075">
    <property type="entry name" value="CARRIER"/>
    <property type="match status" value="1"/>
</dbReference>
<dbReference type="EMBL" id="MZNU01000057">
    <property type="protein sequence ID" value="OWP06128.1"/>
    <property type="molecule type" value="Genomic_DNA"/>
</dbReference>
<dbReference type="InterPro" id="IPR036736">
    <property type="entry name" value="ACP-like_sf"/>
</dbReference>
<dbReference type="InterPro" id="IPR001227">
    <property type="entry name" value="Ac_transferase_dom_sf"/>
</dbReference>
<dbReference type="SUPFAM" id="SSF53901">
    <property type="entry name" value="Thiolase-like"/>
    <property type="match status" value="1"/>
</dbReference>
<dbReference type="Pfam" id="PF22621">
    <property type="entry name" value="CurL-like_PKS_C"/>
    <property type="match status" value="1"/>
</dbReference>
<dbReference type="InterPro" id="IPR016035">
    <property type="entry name" value="Acyl_Trfase/lysoPLipase"/>
</dbReference>
<dbReference type="CDD" id="cd00833">
    <property type="entry name" value="PKS"/>
    <property type="match status" value="1"/>
</dbReference>
<dbReference type="Gene3D" id="3.10.129.110">
    <property type="entry name" value="Polyketide synthase dehydratase"/>
    <property type="match status" value="1"/>
</dbReference>
<dbReference type="SUPFAM" id="SSF53474">
    <property type="entry name" value="alpha/beta-Hydrolases"/>
    <property type="match status" value="1"/>
</dbReference>
<feature type="region of interest" description="N-terminal hotdog fold" evidence="4">
    <location>
        <begin position="1282"/>
        <end position="1414"/>
    </location>
</feature>
<dbReference type="InterPro" id="IPR042104">
    <property type="entry name" value="PKS_dehydratase_sf"/>
</dbReference>
<dbReference type="SMART" id="SM00827">
    <property type="entry name" value="PKS_AT"/>
    <property type="match status" value="1"/>
</dbReference>
<dbReference type="OrthoDB" id="329835at2759"/>
<evidence type="ECO:0000256" key="5">
    <source>
        <dbReference type="SAM" id="MobiDB-lite"/>
    </source>
</evidence>
<evidence type="ECO:0000259" key="6">
    <source>
        <dbReference type="PROSITE" id="PS50075"/>
    </source>
</evidence>
<dbReference type="InParanoid" id="A0A218ZDP0"/>
<dbReference type="InterPro" id="IPR016036">
    <property type="entry name" value="Malonyl_transacylase_ACP-bd"/>
</dbReference>
<dbReference type="InterPro" id="IPR020806">
    <property type="entry name" value="PKS_PP-bd"/>
</dbReference>
<dbReference type="InterPro" id="IPR018201">
    <property type="entry name" value="Ketoacyl_synth_AS"/>
</dbReference>
<evidence type="ECO:0000256" key="3">
    <source>
        <dbReference type="ARBA" id="ARBA00022679"/>
    </source>
</evidence>
<dbReference type="InterPro" id="IPR050091">
    <property type="entry name" value="PKS_NRPS_Biosynth_Enz"/>
</dbReference>
<gene>
    <name evidence="9" type="ORF">B2J93_7812</name>
</gene>
<evidence type="ECO:0000256" key="2">
    <source>
        <dbReference type="ARBA" id="ARBA00022553"/>
    </source>
</evidence>
<dbReference type="SUPFAM" id="SSF47336">
    <property type="entry name" value="ACP-like"/>
    <property type="match status" value="1"/>
</dbReference>
<dbReference type="PANTHER" id="PTHR43775:SF37">
    <property type="entry name" value="SI:DKEY-61P9.11"/>
    <property type="match status" value="1"/>
</dbReference>
<dbReference type="InterPro" id="IPR049551">
    <property type="entry name" value="PKS_DH_C"/>
</dbReference>
<dbReference type="GO" id="GO:0044550">
    <property type="term" value="P:secondary metabolite biosynthetic process"/>
    <property type="evidence" value="ECO:0007669"/>
    <property type="project" value="TreeGrafter"/>
</dbReference>
<feature type="domain" description="PKS/mFAS DH" evidence="8">
    <location>
        <begin position="1282"/>
        <end position="1589"/>
    </location>
</feature>
<dbReference type="InterPro" id="IPR020841">
    <property type="entry name" value="PKS_Beta-ketoAc_synthase_dom"/>
</dbReference>
<dbReference type="GO" id="GO:0031177">
    <property type="term" value="F:phosphopantetheine binding"/>
    <property type="evidence" value="ECO:0007669"/>
    <property type="project" value="InterPro"/>
</dbReference>
<dbReference type="InterPro" id="IPR029058">
    <property type="entry name" value="AB_hydrolase_fold"/>
</dbReference>
<keyword evidence="10" id="KW-1185">Reference proteome</keyword>
<dbReference type="InterPro" id="IPR014043">
    <property type="entry name" value="Acyl_transferase_dom"/>
</dbReference>
<feature type="compositionally biased region" description="Low complexity" evidence="5">
    <location>
        <begin position="1600"/>
        <end position="1614"/>
    </location>
</feature>
<feature type="region of interest" description="Disordered" evidence="5">
    <location>
        <begin position="1600"/>
        <end position="1622"/>
    </location>
</feature>
<dbReference type="Proteomes" id="UP000242519">
    <property type="component" value="Unassembled WGS sequence"/>
</dbReference>
<dbReference type="InterPro" id="IPR049552">
    <property type="entry name" value="PKS_DH_N"/>
</dbReference>
<feature type="domain" description="Ketosynthase family 3 (KS3)" evidence="7">
    <location>
        <begin position="364"/>
        <end position="796"/>
    </location>
</feature>
<keyword evidence="3" id="KW-0808">Transferase</keyword>
<dbReference type="InterPro" id="IPR032088">
    <property type="entry name" value="SAT"/>
</dbReference>
<dbReference type="InterPro" id="IPR009081">
    <property type="entry name" value="PP-bd_ACP"/>
</dbReference>
<dbReference type="NCBIfam" id="TIGR04532">
    <property type="entry name" value="PT_fungal_PKS"/>
    <property type="match status" value="1"/>
</dbReference>
<dbReference type="Pfam" id="PF00550">
    <property type="entry name" value="PP-binding"/>
    <property type="match status" value="1"/>
</dbReference>
<dbReference type="Gene3D" id="3.30.70.250">
    <property type="entry name" value="Malonyl-CoA ACP transacylase, ACP-binding"/>
    <property type="match status" value="1"/>
</dbReference>
<accession>A0A218ZDP0</accession>
<comment type="caution">
    <text evidence="9">The sequence shown here is derived from an EMBL/GenBank/DDBJ whole genome shotgun (WGS) entry which is preliminary data.</text>
</comment>
<organism evidence="9 10">
    <name type="scientific">Diplocarpon coronariae</name>
    <dbReference type="NCBI Taxonomy" id="2795749"/>
    <lineage>
        <taxon>Eukaryota</taxon>
        <taxon>Fungi</taxon>
        <taxon>Dikarya</taxon>
        <taxon>Ascomycota</taxon>
        <taxon>Pezizomycotina</taxon>
        <taxon>Leotiomycetes</taxon>
        <taxon>Helotiales</taxon>
        <taxon>Drepanopezizaceae</taxon>
        <taxon>Diplocarpon</taxon>
    </lineage>
</organism>
<dbReference type="Gene3D" id="3.40.50.1820">
    <property type="entry name" value="alpha/beta hydrolase"/>
    <property type="match status" value="1"/>
</dbReference>
<dbReference type="InterPro" id="IPR030918">
    <property type="entry name" value="PT_fungal_PKS"/>
</dbReference>
<protein>
    <submittedName>
        <fullName evidence="9">Uncharacterized protein</fullName>
    </submittedName>
</protein>
<dbReference type="GO" id="GO:0004312">
    <property type="term" value="F:fatty acid synthase activity"/>
    <property type="evidence" value="ECO:0007669"/>
    <property type="project" value="TreeGrafter"/>
</dbReference>
<proteinExistence type="predicted"/>
<dbReference type="Pfam" id="PF14765">
    <property type="entry name" value="PS-DH"/>
    <property type="match status" value="1"/>
</dbReference>
<dbReference type="InterPro" id="IPR014031">
    <property type="entry name" value="Ketoacyl_synth_C"/>
</dbReference>
<dbReference type="GO" id="GO:0006633">
    <property type="term" value="P:fatty acid biosynthetic process"/>
    <property type="evidence" value="ECO:0007669"/>
    <property type="project" value="InterPro"/>
</dbReference>
<dbReference type="Gene3D" id="3.40.47.10">
    <property type="match status" value="1"/>
</dbReference>
<feature type="active site" description="Proton acceptor; for dehydratase activity" evidence="4">
    <location>
        <position position="1314"/>
    </location>
</feature>
<dbReference type="SUPFAM" id="SSF52151">
    <property type="entry name" value="FabD/lysophospholipase-like"/>
    <property type="match status" value="1"/>
</dbReference>
<dbReference type="PANTHER" id="PTHR43775">
    <property type="entry name" value="FATTY ACID SYNTHASE"/>
    <property type="match status" value="1"/>
</dbReference>
<evidence type="ECO:0000256" key="4">
    <source>
        <dbReference type="PROSITE-ProRule" id="PRU01363"/>
    </source>
</evidence>
<evidence type="ECO:0000259" key="7">
    <source>
        <dbReference type="PROSITE" id="PS52004"/>
    </source>
</evidence>
<dbReference type="Pfam" id="PF00975">
    <property type="entry name" value="Thioesterase"/>
    <property type="match status" value="1"/>
</dbReference>
<sequence length="2079" mass="224703">MTQTPVILFGDQTVETLTTIRSLIDRSSKSALLKKFLDDATKVVKSQVQSLNLEAQSRFFGFSNLLDLAERFGTLGHPDDLVATVLMAIAQLGELILHAQIESSILNNPKAVVVGLCTGVLPAVVAAVSRGLDDVLDLGIKIICLAFQLAVDSGRRSEAIEAGAGHWGFSILNVPIDSLESIIEKFHAEKGIPTHRHAYLSVVSEGWATASGPPSTLQELFAYSDVLSNAPKLRLPFGAAAHAPHLPPLDMEALLDASGISSEPIASRSQLISTSTARPYPAGTLRQLLRGALDDIIQAQLRLNGTVQGILAEIPKTEKGVRLIPVGPLGHTSMVQRALQRAGKTVELVQLPSLDKPTSPRADSEHIAIVGMSGRFPGSENIAEFWQSLLDQKEFHTKIPSSRFDIDSHFDADGKVKNATSVPYGNFLENPGLFDHRMFKVSPREALQMDPLQRLSLMCAYEALEQAGYSPERTMSTQSNRIATFFGQACDDYRDTQINEGVDVYFVPALQRAFVPGRLHYHFGWGGPTYSVDSACASSLSAVTLGMMNLLNNKCDTALAGGGSLLSNPAVYAGLSRGSFLSTTGSCKTFQDSADGYCRGEGVGVVVMKRLEDALAENDNVLAIIRGAVRNSSSDSISITHPSTTSQQALYRSLLSQINVTPEEVGFVEMHGTATQAGDLAEMNGVAAIFGGNRAADNPLYVGAVKANIGHGEASAGLASLIKSILILREKKIPGQPIPAGGRFVFNHNYPNLQSLGIRVAEQHQAFRVPKPGGKRKLLLNNFDAAGGNVSLILEEYPEGRTAGSGSQDPRKYHVVAVSGHTAGSYTGNKKALLEFLRRKPETSLADLAYSTTARRIHHPYRIAYAVDSISKLQESLAQDNDVSYRSDSKAHIKPNVVFAFTGQGSKARTFGARLYQTSRSFKRSIDSYERLAKGYGFDSFLPIISGELSEDVAATTVQTQLATVAVELALVTLWEEYGIRPTHVIGHSLGEYAALAAAGVLSIDDTLYLVGTRAKLLQDGAERNTHAMLAVGLPKDQIAEKLSALTTCEVACVNTPSSTVISGPIEEVEELKAFLKTVGVSATQLDTPYAFHSKQVDVIVPEFVSRAKRVRFNQPSIPVASTVKGAIVTEQGTFDAAYLGRQAREPVDFVGALNALRSIDDETTLWIEIGPTPVSLGLIKSTLDVPQSRLLPSLQAGQDDWKVLSATLAALHTKHHTINWTHFHQENIANLKLLDLPAYAFELRDFWQPFVQHTALPAHEDAVPTSTLEKGIRSLLNSSLQSLVEEKIADGKNIFIFSSSTTEPNLSAAMKGHVVDGHAICPTSVFLDMALSAARYVALREDPSAKSPEFSVYNLDISAPLVLAGSDDQMVFVTATQRSSSKDTFTVTFASQSRKSRNLEHGKCTVQLADGQAWKASWRKNNSLVKLAKQGLLDSKDNHHLSRPIVYKLFSQLVQYNERYQAISKVTISDDFFRGVSSITLDAESDGSNFLFSPYWLDALVHLAGFQVNSNPAKPDSVLWVSTGFETLSLLRGEFMSGKEYTNFIVLNPPEPGHEDSIMGEAYIFDGETTIGIVSGISFHRLERSQFAALVRSAGGASAAAPASTKPTAAKPPVNSQAEASEPAHISFATAVAENDDGPSAADELEAILATIAKETGVDRSEINDSTVFADLGVDSLMSITISDVLQKDYGITVPSAFLQENHSVAEVRKALGQPEADDAQTDASWEKDVFSSSDEGCEGIETPATPYQTDSLAHVTFDEKDIVIEEKTKSNAAPQVDLTAYESRAVLIHGRKRSKEIPLFLITDGAGSAAAYLHLPSLPKGRPVYALESPFLQDPSAFTCTVEEVATLYLAALRKVQPQGPYLLGGWSAGAVFSYEVSVRLLDAGETILGLIMLDMRVPVPLTHLPEISMELLEASGMTAGINRSQGGSQIMGPMPLRLKQHLLSVCRALVKYEPRAMTSQRRPNHVYMIWARLGLSEVMDDKPADETVQIDEITKKWFFGGGEGSGNAMQNAGAGMMGWFYEKRKTFGSNGWQDLVGQELKTWVVDADHFSMVAMPTAIATGGHIREAVDEATAFA</sequence>
<keyword evidence="1" id="KW-0596">Phosphopantetheine</keyword>
<evidence type="ECO:0000259" key="8">
    <source>
        <dbReference type="PROSITE" id="PS52019"/>
    </source>
</evidence>
<dbReference type="PROSITE" id="PS00606">
    <property type="entry name" value="KS3_1"/>
    <property type="match status" value="1"/>
</dbReference>
<dbReference type="InterPro" id="IPR001031">
    <property type="entry name" value="Thioesterase"/>
</dbReference>
<feature type="region of interest" description="C-terminal hotdog fold" evidence="4">
    <location>
        <begin position="1439"/>
        <end position="1589"/>
    </location>
</feature>
<dbReference type="SUPFAM" id="SSF55048">
    <property type="entry name" value="Probable ACP-binding domain of malonyl-CoA ACP transacylase"/>
    <property type="match status" value="1"/>
</dbReference>
<dbReference type="STRING" id="503106.A0A218ZDP0"/>
<dbReference type="InterPro" id="IPR016039">
    <property type="entry name" value="Thiolase-like"/>
</dbReference>
<dbReference type="PROSITE" id="PS52019">
    <property type="entry name" value="PKS_MFAS_DH"/>
    <property type="match status" value="1"/>
</dbReference>
<dbReference type="PROSITE" id="PS52004">
    <property type="entry name" value="KS3_2"/>
    <property type="match status" value="1"/>
</dbReference>
<dbReference type="Gene3D" id="1.10.1200.10">
    <property type="entry name" value="ACP-like"/>
    <property type="match status" value="1"/>
</dbReference>
<dbReference type="Pfam" id="PF00698">
    <property type="entry name" value="Acyl_transf_1"/>
    <property type="match status" value="1"/>
</dbReference>
<dbReference type="InterPro" id="IPR014030">
    <property type="entry name" value="Ketoacyl_synth_N"/>
</dbReference>